<dbReference type="InterPro" id="IPR018120">
    <property type="entry name" value="Glyco_hydro_1_AS"/>
</dbReference>
<dbReference type="PRINTS" id="PR00131">
    <property type="entry name" value="GLHYDRLASE1"/>
</dbReference>
<dbReference type="NCBIfam" id="NF007154">
    <property type="entry name" value="PRK09589.1"/>
    <property type="match status" value="1"/>
</dbReference>
<evidence type="ECO:0000256" key="5">
    <source>
        <dbReference type="RuleBase" id="RU003690"/>
    </source>
</evidence>
<dbReference type="Gene3D" id="3.20.20.80">
    <property type="entry name" value="Glycosidases"/>
    <property type="match status" value="1"/>
</dbReference>
<keyword evidence="8" id="KW-1185">Reference proteome</keyword>
<dbReference type="PANTHER" id="PTHR10353:SF122">
    <property type="entry name" value="6-PHOSPHO-BETA-GLUCOSIDASE ASCB-RELATED"/>
    <property type="match status" value="1"/>
</dbReference>
<feature type="active site" description="Nucleophile" evidence="4">
    <location>
        <position position="367"/>
    </location>
</feature>
<dbReference type="Pfam" id="PF00232">
    <property type="entry name" value="Glyco_hydro_1"/>
    <property type="match status" value="1"/>
</dbReference>
<keyword evidence="2 6" id="KW-0378">Hydrolase</keyword>
<dbReference type="EMBL" id="JACHGR010000008">
    <property type="protein sequence ID" value="MBB6056535.1"/>
    <property type="molecule type" value="Genomic_DNA"/>
</dbReference>
<dbReference type="PANTHER" id="PTHR10353">
    <property type="entry name" value="GLYCOSYL HYDROLASE"/>
    <property type="match status" value="1"/>
</dbReference>
<dbReference type="AlphaFoldDB" id="A0A841GMK2"/>
<dbReference type="EC" id="3.2.1.86" evidence="7"/>
<dbReference type="GO" id="GO:0008706">
    <property type="term" value="F:6-phospho-beta-glucosidase activity"/>
    <property type="evidence" value="ECO:0007669"/>
    <property type="project" value="UniProtKB-EC"/>
</dbReference>
<evidence type="ECO:0000313" key="8">
    <source>
        <dbReference type="Proteomes" id="UP000585721"/>
    </source>
</evidence>
<dbReference type="RefSeq" id="WP_188027261.1">
    <property type="nucleotide sequence ID" value="NZ_JACHGR010000008.1"/>
</dbReference>
<comment type="similarity">
    <text evidence="1 5">Belongs to the glycosyl hydrolase 1 family.</text>
</comment>
<evidence type="ECO:0000256" key="3">
    <source>
        <dbReference type="ARBA" id="ARBA00023295"/>
    </source>
</evidence>
<dbReference type="PROSITE" id="PS00653">
    <property type="entry name" value="GLYCOSYL_HYDROL_F1_2"/>
    <property type="match status" value="1"/>
</dbReference>
<protein>
    <submittedName>
        <fullName evidence="7">6-phospho-beta-glucosidase</fullName>
        <ecNumber evidence="7">3.2.1.86</ecNumber>
    </submittedName>
</protein>
<evidence type="ECO:0000256" key="6">
    <source>
        <dbReference type="RuleBase" id="RU004468"/>
    </source>
</evidence>
<reference evidence="7 8" key="1">
    <citation type="submission" date="2020-08" db="EMBL/GenBank/DDBJ databases">
        <title>Genomic Encyclopedia of Type Strains, Phase IV (KMG-IV): sequencing the most valuable type-strain genomes for metagenomic binning, comparative biology and taxonomic classification.</title>
        <authorList>
            <person name="Goeker M."/>
        </authorList>
    </citation>
    <scope>NUCLEOTIDE SEQUENCE [LARGE SCALE GENOMIC DNA]</scope>
    <source>
        <strain evidence="7 8">DSM 22975</strain>
    </source>
</reference>
<dbReference type="FunFam" id="3.20.20.80:FF:000004">
    <property type="entry name" value="Beta-glucosidase 6-phospho-beta-glucosidase"/>
    <property type="match status" value="1"/>
</dbReference>
<dbReference type="Proteomes" id="UP000585721">
    <property type="component" value="Unassembled WGS sequence"/>
</dbReference>
<dbReference type="PROSITE" id="PS00572">
    <property type="entry name" value="GLYCOSYL_HYDROL_F1_1"/>
    <property type="match status" value="1"/>
</dbReference>
<dbReference type="InterPro" id="IPR001360">
    <property type="entry name" value="Glyco_hydro_1"/>
</dbReference>
<evidence type="ECO:0000256" key="1">
    <source>
        <dbReference type="ARBA" id="ARBA00010838"/>
    </source>
</evidence>
<dbReference type="SUPFAM" id="SSF51445">
    <property type="entry name" value="(Trans)glycosidases"/>
    <property type="match status" value="1"/>
</dbReference>
<gene>
    <name evidence="7" type="ORF">HNR75_002473</name>
</gene>
<dbReference type="NCBIfam" id="NF007356">
    <property type="entry name" value="PRK09852.1"/>
    <property type="match status" value="1"/>
</dbReference>
<organism evidence="7 8">
    <name type="scientific">Tolumonas osonensis</name>
    <dbReference type="NCBI Taxonomy" id="675874"/>
    <lineage>
        <taxon>Bacteria</taxon>
        <taxon>Pseudomonadati</taxon>
        <taxon>Pseudomonadota</taxon>
        <taxon>Gammaproteobacteria</taxon>
        <taxon>Aeromonadales</taxon>
        <taxon>Aeromonadaceae</taxon>
        <taxon>Tolumonas</taxon>
    </lineage>
</organism>
<keyword evidence="3 6" id="KW-0326">Glycosidase</keyword>
<sequence>MTAKFPKNFLWGGAIAANQVEGAYNADGKGLSVADVMPRGILNSEPVLNGELGDFPYHTAIDFYHTYKDDNALFAEMGFNCLRLSIGWSRIFPNGDDAEPNEAGLQYYDDVFDDLLSKGMQPVVTLNHYDLPLGLVTKYGGWRSRELITAYERYCKTVFTRYQSKVKIWMTFNEINCVLHAPFTAAGLVFKEGENKLQLQFQAAHHQLVASALAVKACHEIIPDAKIGCMIAAWPTYPDTCNPDDTLKAMAKDRQMLFFGDVQARGYYPSYAKRLFRENGFEIEMATGDEAILKQYAVDYVAFSYYMSQVESADPDRREKTGGNLMGGLMNPYLKASEWGWQIDPKGMRIILNQLYDRYQKPLFIVENGLGAIDSVNADDSISDDYRIDYLRDHLQQVAEGIADGVELMGYTTWGPIDLVSASTGEMKKRYGFIYVDKDNEGQGTGRRLRKKSFYWYKDVIATNGEEL</sequence>
<dbReference type="GO" id="GO:0016052">
    <property type="term" value="P:carbohydrate catabolic process"/>
    <property type="evidence" value="ECO:0007669"/>
    <property type="project" value="TreeGrafter"/>
</dbReference>
<proteinExistence type="inferred from homology"/>
<evidence type="ECO:0000256" key="4">
    <source>
        <dbReference type="PROSITE-ProRule" id="PRU10055"/>
    </source>
</evidence>
<accession>A0A841GMK2</accession>
<evidence type="ECO:0000256" key="2">
    <source>
        <dbReference type="ARBA" id="ARBA00022801"/>
    </source>
</evidence>
<comment type="caution">
    <text evidence="7">The sequence shown here is derived from an EMBL/GenBank/DDBJ whole genome shotgun (WGS) entry which is preliminary data.</text>
</comment>
<evidence type="ECO:0000313" key="7">
    <source>
        <dbReference type="EMBL" id="MBB6056535.1"/>
    </source>
</evidence>
<dbReference type="NCBIfam" id="NF007158">
    <property type="entry name" value="PRK09593.1"/>
    <property type="match status" value="1"/>
</dbReference>
<dbReference type="GO" id="GO:0005829">
    <property type="term" value="C:cytosol"/>
    <property type="evidence" value="ECO:0007669"/>
    <property type="project" value="TreeGrafter"/>
</dbReference>
<dbReference type="InterPro" id="IPR033132">
    <property type="entry name" value="GH_1_N_CS"/>
</dbReference>
<dbReference type="InterPro" id="IPR017853">
    <property type="entry name" value="GH"/>
</dbReference>
<name>A0A841GMK2_9GAMM</name>